<dbReference type="Proteomes" id="UP001597180">
    <property type="component" value="Unassembled WGS sequence"/>
</dbReference>
<name>A0ABW3UFX5_9BACL</name>
<comment type="caution">
    <text evidence="1">The sequence shown here is derived from an EMBL/GenBank/DDBJ whole genome shotgun (WGS) entry which is preliminary data.</text>
</comment>
<dbReference type="EMBL" id="JBHTLU010000012">
    <property type="protein sequence ID" value="MFD1219598.1"/>
    <property type="molecule type" value="Genomic_DNA"/>
</dbReference>
<evidence type="ECO:0000313" key="2">
    <source>
        <dbReference type="Proteomes" id="UP001597180"/>
    </source>
</evidence>
<protein>
    <submittedName>
        <fullName evidence="1">Uncharacterized protein</fullName>
    </submittedName>
</protein>
<accession>A0ABW3UFX5</accession>
<dbReference type="RefSeq" id="WP_345594955.1">
    <property type="nucleotide sequence ID" value="NZ_BAABJG010000055.1"/>
</dbReference>
<evidence type="ECO:0000313" key="1">
    <source>
        <dbReference type="EMBL" id="MFD1219598.1"/>
    </source>
</evidence>
<proteinExistence type="predicted"/>
<organism evidence="1 2">
    <name type="scientific">Paenibacillus vulneris</name>
    <dbReference type="NCBI Taxonomy" id="1133364"/>
    <lineage>
        <taxon>Bacteria</taxon>
        <taxon>Bacillati</taxon>
        <taxon>Bacillota</taxon>
        <taxon>Bacilli</taxon>
        <taxon>Bacillales</taxon>
        <taxon>Paenibacillaceae</taxon>
        <taxon>Paenibacillus</taxon>
    </lineage>
</organism>
<keyword evidence="2" id="KW-1185">Reference proteome</keyword>
<sequence>MSTYDSAYHSEKFPENSEITNSIIEQYEVISGRQIDVYHYHGSWFEYTWELTLRDNEGIIVKKDLDTWNNYNSLDGEKIEYDGYIFKAIN</sequence>
<reference evidence="2" key="1">
    <citation type="journal article" date="2019" name="Int. J. Syst. Evol. Microbiol.">
        <title>The Global Catalogue of Microorganisms (GCM) 10K type strain sequencing project: providing services to taxonomists for standard genome sequencing and annotation.</title>
        <authorList>
            <consortium name="The Broad Institute Genomics Platform"/>
            <consortium name="The Broad Institute Genome Sequencing Center for Infectious Disease"/>
            <person name="Wu L."/>
            <person name="Ma J."/>
        </authorList>
    </citation>
    <scope>NUCLEOTIDE SEQUENCE [LARGE SCALE GENOMIC DNA]</scope>
    <source>
        <strain evidence="2">CCUG 53270</strain>
    </source>
</reference>
<gene>
    <name evidence="1" type="ORF">ACFQ4B_05675</name>
</gene>